<dbReference type="InterPro" id="IPR008979">
    <property type="entry name" value="Galactose-bd-like_sf"/>
</dbReference>
<evidence type="ECO:0000313" key="2">
    <source>
        <dbReference type="EMBL" id="KAK2168963.1"/>
    </source>
</evidence>
<organism evidence="2 3">
    <name type="scientific">Paralvinella palmiformis</name>
    <dbReference type="NCBI Taxonomy" id="53620"/>
    <lineage>
        <taxon>Eukaryota</taxon>
        <taxon>Metazoa</taxon>
        <taxon>Spiralia</taxon>
        <taxon>Lophotrochozoa</taxon>
        <taxon>Annelida</taxon>
        <taxon>Polychaeta</taxon>
        <taxon>Sedentaria</taxon>
        <taxon>Canalipalpata</taxon>
        <taxon>Terebellida</taxon>
        <taxon>Terebelliformia</taxon>
        <taxon>Alvinellidae</taxon>
        <taxon>Paralvinella</taxon>
    </lineage>
</organism>
<proteinExistence type="predicted"/>
<name>A0AAD9KC73_9ANNE</name>
<sequence>MRLYPATKTLWIVIQFSIIISLVSGDCLFKKYYGYNLDIEVTKISVTQSVRGVLQCEKLCLESNDRFTAANIIFIRANLYSCELYSKLPSDYSDFQLLPTKKGKFIHRQEPLKLTITSCSTGTIENLKYVCENAFDGVLDPGDNNEWSSDQTDTNVWIRLEFGSAKKVTMVKIWWRCAGESQFSELKLAFSDGSTQTVY</sequence>
<dbReference type="SUPFAM" id="SSF49785">
    <property type="entry name" value="Galactose-binding domain-like"/>
    <property type="match status" value="1"/>
</dbReference>
<reference evidence="2" key="1">
    <citation type="journal article" date="2023" name="Mol. Biol. Evol.">
        <title>Third-Generation Sequencing Reveals the Adaptive Role of the Epigenome in Three Deep-Sea Polychaetes.</title>
        <authorList>
            <person name="Perez M."/>
            <person name="Aroh O."/>
            <person name="Sun Y."/>
            <person name="Lan Y."/>
            <person name="Juniper S.K."/>
            <person name="Young C.R."/>
            <person name="Angers B."/>
            <person name="Qian P.Y."/>
        </authorList>
    </citation>
    <scope>NUCLEOTIDE SEQUENCE</scope>
    <source>
        <strain evidence="2">P08H-3</strain>
    </source>
</reference>
<comment type="caution">
    <text evidence="2">The sequence shown here is derived from an EMBL/GenBank/DDBJ whole genome shotgun (WGS) entry which is preliminary data.</text>
</comment>
<dbReference type="Proteomes" id="UP001208570">
    <property type="component" value="Unassembled WGS sequence"/>
</dbReference>
<accession>A0AAD9KC73</accession>
<evidence type="ECO:0000259" key="1">
    <source>
        <dbReference type="Pfam" id="PF24135"/>
    </source>
</evidence>
<evidence type="ECO:0000313" key="3">
    <source>
        <dbReference type="Proteomes" id="UP001208570"/>
    </source>
</evidence>
<gene>
    <name evidence="2" type="ORF">LSH36_13g23027</name>
</gene>
<protein>
    <recommendedName>
        <fullName evidence="1">DUF7402 domain-containing protein</fullName>
    </recommendedName>
</protein>
<dbReference type="Pfam" id="PF24135">
    <property type="entry name" value="DUF7402"/>
    <property type="match status" value="1"/>
</dbReference>
<dbReference type="Gene3D" id="2.60.120.260">
    <property type="entry name" value="Galactose-binding domain-like"/>
    <property type="match status" value="1"/>
</dbReference>
<keyword evidence="3" id="KW-1185">Reference proteome</keyword>
<dbReference type="AlphaFoldDB" id="A0AAD9KC73"/>
<feature type="domain" description="DUF7402" evidence="1">
    <location>
        <begin position="115"/>
        <end position="198"/>
    </location>
</feature>
<dbReference type="InterPro" id="IPR055826">
    <property type="entry name" value="DUF7402"/>
</dbReference>
<dbReference type="EMBL" id="JAODUP010000013">
    <property type="protein sequence ID" value="KAK2168963.1"/>
    <property type="molecule type" value="Genomic_DNA"/>
</dbReference>